<accession>A0A9Q1B7M5</accession>
<dbReference type="AlphaFoldDB" id="A0A9Q1B7M5"/>
<dbReference type="EMBL" id="JAPFRF010000002">
    <property type="protein sequence ID" value="KAJ7342249.1"/>
    <property type="molecule type" value="Genomic_DNA"/>
</dbReference>
<proteinExistence type="predicted"/>
<evidence type="ECO:0000313" key="2">
    <source>
        <dbReference type="EMBL" id="KAJ7342249.1"/>
    </source>
</evidence>
<dbReference type="OrthoDB" id="5236983at2759"/>
<organism evidence="2 3">
    <name type="scientific">Phrynocephalus forsythii</name>
    <dbReference type="NCBI Taxonomy" id="171643"/>
    <lineage>
        <taxon>Eukaryota</taxon>
        <taxon>Metazoa</taxon>
        <taxon>Chordata</taxon>
        <taxon>Craniata</taxon>
        <taxon>Vertebrata</taxon>
        <taxon>Euteleostomi</taxon>
        <taxon>Lepidosauria</taxon>
        <taxon>Squamata</taxon>
        <taxon>Bifurcata</taxon>
        <taxon>Unidentata</taxon>
        <taxon>Episquamata</taxon>
        <taxon>Toxicofera</taxon>
        <taxon>Iguania</taxon>
        <taxon>Acrodonta</taxon>
        <taxon>Agamidae</taxon>
        <taxon>Agaminae</taxon>
        <taxon>Phrynocephalus</taxon>
    </lineage>
</organism>
<name>A0A9Q1B7M5_9SAUR</name>
<feature type="compositionally biased region" description="Basic and acidic residues" evidence="1">
    <location>
        <begin position="71"/>
        <end position="82"/>
    </location>
</feature>
<evidence type="ECO:0000256" key="1">
    <source>
        <dbReference type="SAM" id="MobiDB-lite"/>
    </source>
</evidence>
<feature type="region of interest" description="Disordered" evidence="1">
    <location>
        <begin position="50"/>
        <end position="93"/>
    </location>
</feature>
<keyword evidence="3" id="KW-1185">Reference proteome</keyword>
<protein>
    <submittedName>
        <fullName evidence="2">Uncharacterized protein</fullName>
    </submittedName>
</protein>
<reference evidence="2" key="1">
    <citation type="journal article" date="2023" name="DNA Res.">
        <title>Chromosome-level genome assembly of Phrynocephalus forsythii using third-generation DNA sequencing and Hi-C analysis.</title>
        <authorList>
            <person name="Qi Y."/>
            <person name="Zhao W."/>
            <person name="Zhao Y."/>
            <person name="Niu C."/>
            <person name="Cao S."/>
            <person name="Zhang Y."/>
        </authorList>
    </citation>
    <scope>NUCLEOTIDE SEQUENCE</scope>
    <source>
        <tissue evidence="2">Muscle</tissue>
    </source>
</reference>
<sequence length="93" mass="10197">MPRRSLPQTAAAAYKSPAPKSQENSPTQNGVPPKRARMEDTVAFENYFLKKKDAGRTRPPGTTEAEPVVLEAERVSDGERKEKHQHLASAPSA</sequence>
<evidence type="ECO:0000313" key="3">
    <source>
        <dbReference type="Proteomes" id="UP001142489"/>
    </source>
</evidence>
<comment type="caution">
    <text evidence="2">The sequence shown here is derived from an EMBL/GenBank/DDBJ whole genome shotgun (WGS) entry which is preliminary data.</text>
</comment>
<dbReference type="Proteomes" id="UP001142489">
    <property type="component" value="Unassembled WGS sequence"/>
</dbReference>
<gene>
    <name evidence="2" type="ORF">JRQ81_009948</name>
</gene>
<feature type="region of interest" description="Disordered" evidence="1">
    <location>
        <begin position="1"/>
        <end position="38"/>
    </location>
</feature>
<feature type="compositionally biased region" description="Low complexity" evidence="1">
    <location>
        <begin position="10"/>
        <end position="21"/>
    </location>
</feature>